<feature type="compositionally biased region" description="Polar residues" evidence="6">
    <location>
        <begin position="476"/>
        <end position="488"/>
    </location>
</feature>
<dbReference type="Gene3D" id="3.30.160.60">
    <property type="entry name" value="Classic Zinc Finger"/>
    <property type="match status" value="3"/>
</dbReference>
<feature type="region of interest" description="Disordered" evidence="6">
    <location>
        <begin position="461"/>
        <end position="494"/>
    </location>
</feature>
<feature type="compositionally biased region" description="Basic and acidic residues" evidence="6">
    <location>
        <begin position="75"/>
        <end position="100"/>
    </location>
</feature>
<proteinExistence type="predicted"/>
<dbReference type="InterPro" id="IPR013087">
    <property type="entry name" value="Znf_C2H2_type"/>
</dbReference>
<feature type="compositionally biased region" description="Basic and acidic residues" evidence="6">
    <location>
        <begin position="181"/>
        <end position="195"/>
    </location>
</feature>
<evidence type="ECO:0000313" key="9">
    <source>
        <dbReference type="Proteomes" id="UP001217089"/>
    </source>
</evidence>
<feature type="domain" description="C2H2-type" evidence="7">
    <location>
        <begin position="720"/>
        <end position="744"/>
    </location>
</feature>
<feature type="compositionally biased region" description="Basic and acidic residues" evidence="6">
    <location>
        <begin position="1"/>
        <end position="10"/>
    </location>
</feature>
<gene>
    <name evidence="8" type="ORF">KUTeg_010866</name>
</gene>
<dbReference type="PANTHER" id="PTHR24379:SF121">
    <property type="entry name" value="C2H2-TYPE DOMAIN-CONTAINING PROTEIN"/>
    <property type="match status" value="1"/>
</dbReference>
<keyword evidence="2" id="KW-0677">Repeat</keyword>
<keyword evidence="1" id="KW-0479">Metal-binding</keyword>
<evidence type="ECO:0000256" key="1">
    <source>
        <dbReference type="ARBA" id="ARBA00022723"/>
    </source>
</evidence>
<keyword evidence="3 5" id="KW-0863">Zinc-finger</keyword>
<dbReference type="Pfam" id="PF00096">
    <property type="entry name" value="zf-C2H2"/>
    <property type="match status" value="3"/>
</dbReference>
<feature type="domain" description="C2H2-type" evidence="7">
    <location>
        <begin position="379"/>
        <end position="406"/>
    </location>
</feature>
<feature type="non-terminal residue" evidence="8">
    <location>
        <position position="790"/>
    </location>
</feature>
<protein>
    <recommendedName>
        <fullName evidence="7">C2H2-type domain-containing protein</fullName>
    </recommendedName>
</protein>
<keyword evidence="4" id="KW-0862">Zinc</keyword>
<feature type="compositionally biased region" description="Basic and acidic residues" evidence="6">
    <location>
        <begin position="139"/>
        <end position="158"/>
    </location>
</feature>
<evidence type="ECO:0000256" key="2">
    <source>
        <dbReference type="ARBA" id="ARBA00022737"/>
    </source>
</evidence>
<evidence type="ECO:0000256" key="5">
    <source>
        <dbReference type="PROSITE-ProRule" id="PRU00042"/>
    </source>
</evidence>
<name>A0ABQ9F289_TEGGR</name>
<comment type="caution">
    <text evidence="8">The sequence shown here is derived from an EMBL/GenBank/DDBJ whole genome shotgun (WGS) entry which is preliminary data.</text>
</comment>
<accession>A0ABQ9F289</accession>
<evidence type="ECO:0000256" key="3">
    <source>
        <dbReference type="ARBA" id="ARBA00022771"/>
    </source>
</evidence>
<sequence length="790" mass="90974">MEDPSFKLKEQAQVIDASTMTDDIELDSIEKQPKLNENTENAENLKTKGKNSDSNLCKKETPTSNDMNSDTVEDVESKDTGNDNESSENKHRGDLNDKQGKIITVETPTYNVILEKDSGLSNTSETDEIKNGENVSYSENKENFAKDKSEPEVEKRNDQSGSWKGRLTRKRKPSAVVLEAQSEKGYTKITVTKDSDENDTDNSESTSKKSKTKRIKNTKTTKSIANRISEENLENTKSEGMKNTKERGEEELKNTKVATEKSVKQEMKDETFDIYVSGEKMFEGILEMNDDSKQKPVTDIKVEGTEETGFFVDFEKFDEKKIPKLKRKSEFSEHKLSTEPEVYERSSDGGYICNYCGKICNTKTWLRRHRRTHTNERPHKCEECGKTYRQYGHLLKHKISHNPEHRPHMCDICGKTFSYIDSLKSHKKLHLDLPPCQCQDCGRTFARVELLKQHLAFKKQGEETSVQRNTLRKEASSMTDDVANQQNEPSRKTTYIDDTINDQQRTVNIITKQSSDKKLNNDNDRRFDSELNQIDDIFESDADVEDSVENKNDRVLDQEIELDHETIQRKSNTLDNCDKENEDISSNDQINEKQIGSEDKDSENKKSLKLDYKSYNSPLKRIYKKFRPQFKRGETFDIFLSGKMLYKGVTEITQVLSNKDSEKNKENKDFKISSSKKSGHIVDFSQIKDSDITDIKLEPPPKPKKNFNVHVNNHLGIHEYTCDCCGIAFSCRGALRRHYKRKAGLFGKGKSRATTKTEVKIDSERGRKRRRGYGDKRFMEYGMKPLKYLS</sequence>
<dbReference type="SUPFAM" id="SSF57667">
    <property type="entry name" value="beta-beta-alpha zinc fingers"/>
    <property type="match status" value="3"/>
</dbReference>
<feature type="compositionally biased region" description="Polar residues" evidence="6">
    <location>
        <begin position="35"/>
        <end position="44"/>
    </location>
</feature>
<feature type="region of interest" description="Disordered" evidence="6">
    <location>
        <begin position="1"/>
        <end position="258"/>
    </location>
</feature>
<dbReference type="PROSITE" id="PS00028">
    <property type="entry name" value="ZINC_FINGER_C2H2_1"/>
    <property type="match status" value="3"/>
</dbReference>
<evidence type="ECO:0000256" key="6">
    <source>
        <dbReference type="SAM" id="MobiDB-lite"/>
    </source>
</evidence>
<dbReference type="EMBL" id="JARBDR010000496">
    <property type="protein sequence ID" value="KAJ8311511.1"/>
    <property type="molecule type" value="Genomic_DNA"/>
</dbReference>
<evidence type="ECO:0000256" key="4">
    <source>
        <dbReference type="ARBA" id="ARBA00022833"/>
    </source>
</evidence>
<feature type="domain" description="C2H2-type" evidence="7">
    <location>
        <begin position="436"/>
        <end position="464"/>
    </location>
</feature>
<feature type="compositionally biased region" description="Basic residues" evidence="6">
    <location>
        <begin position="208"/>
        <end position="219"/>
    </location>
</feature>
<dbReference type="PROSITE" id="PS50157">
    <property type="entry name" value="ZINC_FINGER_C2H2_2"/>
    <property type="match status" value="5"/>
</dbReference>
<dbReference type="SMART" id="SM00355">
    <property type="entry name" value="ZnF_C2H2"/>
    <property type="match status" value="5"/>
</dbReference>
<keyword evidence="9" id="KW-1185">Reference proteome</keyword>
<feature type="region of interest" description="Disordered" evidence="6">
    <location>
        <begin position="571"/>
        <end position="605"/>
    </location>
</feature>
<dbReference type="Proteomes" id="UP001217089">
    <property type="component" value="Unassembled WGS sequence"/>
</dbReference>
<feature type="domain" description="C2H2-type" evidence="7">
    <location>
        <begin position="408"/>
        <end position="435"/>
    </location>
</feature>
<evidence type="ECO:0000313" key="8">
    <source>
        <dbReference type="EMBL" id="KAJ8311511.1"/>
    </source>
</evidence>
<dbReference type="Pfam" id="PF13912">
    <property type="entry name" value="zf-C2H2_6"/>
    <property type="match status" value="1"/>
</dbReference>
<feature type="compositionally biased region" description="Basic and acidic residues" evidence="6">
    <location>
        <begin position="595"/>
        <end position="605"/>
    </location>
</feature>
<organism evidence="8 9">
    <name type="scientific">Tegillarca granosa</name>
    <name type="common">Malaysian cockle</name>
    <name type="synonym">Anadara granosa</name>
    <dbReference type="NCBI Taxonomy" id="220873"/>
    <lineage>
        <taxon>Eukaryota</taxon>
        <taxon>Metazoa</taxon>
        <taxon>Spiralia</taxon>
        <taxon>Lophotrochozoa</taxon>
        <taxon>Mollusca</taxon>
        <taxon>Bivalvia</taxon>
        <taxon>Autobranchia</taxon>
        <taxon>Pteriomorphia</taxon>
        <taxon>Arcoida</taxon>
        <taxon>Arcoidea</taxon>
        <taxon>Arcidae</taxon>
        <taxon>Tegillarca</taxon>
    </lineage>
</organism>
<dbReference type="InterPro" id="IPR036236">
    <property type="entry name" value="Znf_C2H2_sf"/>
</dbReference>
<dbReference type="PANTHER" id="PTHR24379">
    <property type="entry name" value="KRAB AND ZINC FINGER DOMAIN-CONTAINING"/>
    <property type="match status" value="1"/>
</dbReference>
<evidence type="ECO:0000259" key="7">
    <source>
        <dbReference type="PROSITE" id="PS50157"/>
    </source>
</evidence>
<feature type="compositionally biased region" description="Basic and acidic residues" evidence="6">
    <location>
        <begin position="228"/>
        <end position="258"/>
    </location>
</feature>
<reference evidence="8 9" key="1">
    <citation type="submission" date="2022-12" db="EMBL/GenBank/DDBJ databases">
        <title>Chromosome-level genome of Tegillarca granosa.</title>
        <authorList>
            <person name="Kim J."/>
        </authorList>
    </citation>
    <scope>NUCLEOTIDE SEQUENCE [LARGE SCALE GENOMIC DNA]</scope>
    <source>
        <strain evidence="8">Teg-2019</strain>
        <tissue evidence="8">Adductor muscle</tissue>
    </source>
</reference>
<feature type="domain" description="C2H2-type" evidence="7">
    <location>
        <begin position="351"/>
        <end position="378"/>
    </location>
</feature>